<dbReference type="InterPro" id="IPR054722">
    <property type="entry name" value="PolX-like_BBD"/>
</dbReference>
<dbReference type="Pfam" id="PF22936">
    <property type="entry name" value="Pol_BBD"/>
    <property type="match status" value="1"/>
</dbReference>
<evidence type="ECO:0000256" key="1">
    <source>
        <dbReference type="ARBA" id="ARBA00022670"/>
    </source>
</evidence>
<protein>
    <submittedName>
        <fullName evidence="8">OSJNBa0061A09.4 protein</fullName>
    </submittedName>
</protein>
<evidence type="ECO:0000256" key="3">
    <source>
        <dbReference type="ARBA" id="ARBA00022750"/>
    </source>
</evidence>
<dbReference type="Proteomes" id="UP000000763">
    <property type="component" value="Chromosome 4"/>
</dbReference>
<dbReference type="EMBL" id="AL662971">
    <property type="protein sequence ID" value="CAD40165.2"/>
    <property type="molecule type" value="Genomic_DNA"/>
</dbReference>
<dbReference type="GO" id="GO:0006508">
    <property type="term" value="P:proteolysis"/>
    <property type="evidence" value="ECO:0007669"/>
    <property type="project" value="UniProtKB-KW"/>
</dbReference>
<keyword evidence="4" id="KW-0378">Hydrolase</keyword>
<dbReference type="InterPro" id="IPR036397">
    <property type="entry name" value="RNaseH_sf"/>
</dbReference>
<feature type="region of interest" description="Disordered" evidence="6">
    <location>
        <begin position="1470"/>
        <end position="1535"/>
    </location>
</feature>
<dbReference type="SUPFAM" id="SSF53098">
    <property type="entry name" value="Ribonuclease H-like"/>
    <property type="match status" value="1"/>
</dbReference>
<dbReference type="GO" id="GO:0004190">
    <property type="term" value="F:aspartic-type endopeptidase activity"/>
    <property type="evidence" value="ECO:0007669"/>
    <property type="project" value="UniProtKB-KW"/>
</dbReference>
<feature type="coiled-coil region" evidence="5">
    <location>
        <begin position="38"/>
        <end position="72"/>
    </location>
</feature>
<keyword evidence="1" id="KW-0645">Protease</keyword>
<feature type="compositionally biased region" description="Polar residues" evidence="6">
    <location>
        <begin position="1125"/>
        <end position="1138"/>
    </location>
</feature>
<evidence type="ECO:0000256" key="2">
    <source>
        <dbReference type="ARBA" id="ARBA00022723"/>
    </source>
</evidence>
<dbReference type="PANTHER" id="PTHR42648:SF21">
    <property type="entry name" value="CYSTEINE-RICH RLK (RECEPTOR-LIKE PROTEIN KINASE) 8"/>
    <property type="match status" value="1"/>
</dbReference>
<dbReference type="InterPro" id="IPR001584">
    <property type="entry name" value="Integrase_cat-core"/>
</dbReference>
<keyword evidence="3" id="KW-0064">Aspartyl protease</keyword>
<reference evidence="9" key="1">
    <citation type="journal article" date="2005" name="Nature">
        <title>The map-based sequence of the rice genome.</title>
        <authorList>
            <consortium name="International rice genome sequencing project (IRGSP)"/>
            <person name="Matsumoto T."/>
            <person name="Wu J."/>
            <person name="Kanamori H."/>
            <person name="Katayose Y."/>
            <person name="Fujisawa M."/>
            <person name="Namiki N."/>
            <person name="Mizuno H."/>
            <person name="Yamamoto K."/>
            <person name="Antonio B.A."/>
            <person name="Baba T."/>
            <person name="Sakata K."/>
            <person name="Nagamura Y."/>
            <person name="Aoki H."/>
            <person name="Arikawa K."/>
            <person name="Arita K."/>
            <person name="Bito T."/>
            <person name="Chiden Y."/>
            <person name="Fujitsuka N."/>
            <person name="Fukunaka R."/>
            <person name="Hamada M."/>
            <person name="Harada C."/>
            <person name="Hayashi A."/>
            <person name="Hijishita S."/>
            <person name="Honda M."/>
            <person name="Hosokawa S."/>
            <person name="Ichikawa Y."/>
            <person name="Idonuma A."/>
            <person name="Iijima M."/>
            <person name="Ikeda M."/>
            <person name="Ikeno M."/>
            <person name="Ito K."/>
            <person name="Ito S."/>
            <person name="Ito T."/>
            <person name="Ito Y."/>
            <person name="Ito Y."/>
            <person name="Iwabuchi A."/>
            <person name="Kamiya K."/>
            <person name="Karasawa W."/>
            <person name="Kurita K."/>
            <person name="Katagiri S."/>
            <person name="Kikuta A."/>
            <person name="Kobayashi H."/>
            <person name="Kobayashi N."/>
            <person name="Machita K."/>
            <person name="Maehara T."/>
            <person name="Masukawa M."/>
            <person name="Mizubayashi T."/>
            <person name="Mukai Y."/>
            <person name="Nagasaki H."/>
            <person name="Nagata Y."/>
            <person name="Naito S."/>
            <person name="Nakashima M."/>
            <person name="Nakama Y."/>
            <person name="Nakamichi Y."/>
            <person name="Nakamura M."/>
            <person name="Meguro A."/>
            <person name="Negishi M."/>
            <person name="Ohta I."/>
            <person name="Ohta T."/>
            <person name="Okamoto M."/>
            <person name="Ono N."/>
            <person name="Saji S."/>
            <person name="Sakaguchi M."/>
            <person name="Sakai K."/>
            <person name="Shibata M."/>
            <person name="Shimokawa T."/>
            <person name="Song J."/>
            <person name="Takazaki Y."/>
            <person name="Terasawa K."/>
            <person name="Tsugane M."/>
            <person name="Tsuji K."/>
            <person name="Ueda S."/>
            <person name="Waki K."/>
            <person name="Yamagata H."/>
            <person name="Yamamoto M."/>
            <person name="Yamamoto S."/>
            <person name="Yamane H."/>
            <person name="Yoshiki S."/>
            <person name="Yoshihara R."/>
            <person name="Yukawa K."/>
            <person name="Zhong H."/>
            <person name="Yano M."/>
            <person name="Yuan Q."/>
            <person name="Ouyang S."/>
            <person name="Liu J."/>
            <person name="Jones K.M."/>
            <person name="Gansberger K."/>
            <person name="Moffat K."/>
            <person name="Hill J."/>
            <person name="Bera J."/>
            <person name="Fadrosh D."/>
            <person name="Jin S."/>
            <person name="Johri S."/>
            <person name="Kim M."/>
            <person name="Overton L."/>
            <person name="Reardon M."/>
            <person name="Tsitrin T."/>
            <person name="Vuong H."/>
            <person name="Weaver B."/>
            <person name="Ciecko A."/>
            <person name="Tallon L."/>
            <person name="Jackson J."/>
            <person name="Pai G."/>
            <person name="Aken S.V."/>
            <person name="Utterback T."/>
            <person name="Reidmuller S."/>
            <person name="Feldblyum T."/>
            <person name="Hsiao J."/>
            <person name="Zismann V."/>
            <person name="Iobst S."/>
            <person name="de Vazeille A.R."/>
            <person name="Buell C.R."/>
            <person name="Ying K."/>
            <person name="Li Y."/>
            <person name="Lu T."/>
            <person name="Huang Y."/>
            <person name="Zhao Q."/>
            <person name="Feng Q."/>
            <person name="Zhang L."/>
            <person name="Zhu J."/>
            <person name="Weng Q."/>
            <person name="Mu J."/>
            <person name="Lu Y."/>
            <person name="Fan D."/>
            <person name="Liu Y."/>
            <person name="Guan J."/>
            <person name="Zhang Y."/>
            <person name="Yu S."/>
            <person name="Liu X."/>
            <person name="Zhang Y."/>
            <person name="Hong G."/>
            <person name="Han B."/>
            <person name="Choisne N."/>
            <person name="Demange N."/>
            <person name="Orjeda G."/>
            <person name="Samain S."/>
            <person name="Cattolico L."/>
            <person name="Pelletier E."/>
            <person name="Couloux A."/>
            <person name="Segurens B."/>
            <person name="Wincker P."/>
            <person name="D'Hont A."/>
            <person name="Scarpelli C."/>
            <person name="Weissenbach J."/>
            <person name="Salanoubat M."/>
            <person name="Quetier F."/>
            <person name="Yu Y."/>
            <person name="Kim H.R."/>
            <person name="Rambo T."/>
            <person name="Currie J."/>
            <person name="Collura K."/>
            <person name="Luo M."/>
            <person name="Yang T."/>
            <person name="Ammiraju J.S.S."/>
            <person name="Engler F."/>
            <person name="Soderlund C."/>
            <person name="Wing R.A."/>
            <person name="Palmer L.E."/>
            <person name="de la Bastide M."/>
            <person name="Spiegel L."/>
            <person name="Nascimento L."/>
            <person name="Zutavern T."/>
            <person name="O'Shaughnessy A."/>
            <person name="Dike S."/>
            <person name="Dedhia N."/>
            <person name="Preston R."/>
            <person name="Balija V."/>
            <person name="McCombie W.R."/>
            <person name="Chow T."/>
            <person name="Chen H."/>
            <person name="Chung M."/>
            <person name="Chen C."/>
            <person name="Shaw J."/>
            <person name="Wu H."/>
            <person name="Hsiao K."/>
            <person name="Chao Y."/>
            <person name="Chu M."/>
            <person name="Cheng C."/>
            <person name="Hour A."/>
            <person name="Lee P."/>
            <person name="Lin S."/>
            <person name="Lin Y."/>
            <person name="Liou J."/>
            <person name="Liu S."/>
            <person name="Hsing Y."/>
            <person name="Raghuvanshi S."/>
            <person name="Mohanty A."/>
            <person name="Bharti A.K."/>
            <person name="Gaur A."/>
            <person name="Gupta V."/>
            <person name="Kumar D."/>
            <person name="Ravi V."/>
            <person name="Vij S."/>
            <person name="Kapur A."/>
            <person name="Khurana P."/>
            <person name="Khurana P."/>
            <person name="Khurana J.P."/>
            <person name="Tyagi A.K."/>
            <person name="Gaikwad K."/>
            <person name="Singh A."/>
            <person name="Dalal V."/>
            <person name="Srivastava S."/>
            <person name="Dixit A."/>
            <person name="Pal A.K."/>
            <person name="Ghazi I.A."/>
            <person name="Yadav M."/>
            <person name="Pandit A."/>
            <person name="Bhargava A."/>
            <person name="Sureshbabu K."/>
            <person name="Batra K."/>
            <person name="Sharma T.R."/>
            <person name="Mohapatra T."/>
            <person name="Singh N.K."/>
            <person name="Messing J."/>
            <person name="Nelson A.B."/>
            <person name="Fuks G."/>
            <person name="Kavchok S."/>
            <person name="Keizer G."/>
            <person name="Linton E."/>
            <person name="Llaca V."/>
            <person name="Song R."/>
            <person name="Tanyolac B."/>
            <person name="Young S."/>
            <person name="Ho-Il K."/>
            <person name="Hahn J.H."/>
            <person name="Sangsakoo G."/>
            <person name="Vanavichit A."/>
            <person name="de Mattos Luiz.A.T."/>
            <person name="Zimmer P.D."/>
            <person name="Malone G."/>
            <person name="Dellagostin O."/>
            <person name="de Oliveira A.C."/>
            <person name="Bevan M."/>
            <person name="Bancroft I."/>
            <person name="Minx P."/>
            <person name="Cordum H."/>
            <person name="Wilson R."/>
            <person name="Cheng Z."/>
            <person name="Jin W."/>
            <person name="Jiang J."/>
            <person name="Leong S.A."/>
            <person name="Iwama H."/>
            <person name="Gojobori T."/>
            <person name="Itoh T."/>
            <person name="Niimura Y."/>
            <person name="Fujii Y."/>
            <person name="Habara T."/>
            <person name="Sakai H."/>
            <person name="Sato Y."/>
            <person name="Wilson G."/>
            <person name="Kumar K."/>
            <person name="McCouch S."/>
            <person name="Juretic N."/>
            <person name="Hoen D."/>
            <person name="Wright S."/>
            <person name="Bruskiewich R."/>
            <person name="Bureau T."/>
            <person name="Miyao A."/>
            <person name="Hirochika H."/>
            <person name="Nishikawa T."/>
            <person name="Kadowaki K."/>
            <person name="Sugiura M."/>
            <person name="Burr B."/>
            <person name="Sasaki T."/>
        </authorList>
    </citation>
    <scope>NUCLEOTIDE SEQUENCE [LARGE SCALE GENOMIC DNA]</scope>
    <source>
        <strain evidence="9">cv. Nipponbare</strain>
    </source>
</reference>
<evidence type="ECO:0000313" key="8">
    <source>
        <dbReference type="EMBL" id="CAD40165.2"/>
    </source>
</evidence>
<keyword evidence="5" id="KW-0175">Coiled coil</keyword>
<dbReference type="Pfam" id="PF00665">
    <property type="entry name" value="rve"/>
    <property type="match status" value="1"/>
</dbReference>
<dbReference type="SUPFAM" id="SSF56672">
    <property type="entry name" value="DNA/RNA polymerases"/>
    <property type="match status" value="1"/>
</dbReference>
<feature type="region of interest" description="Disordered" evidence="6">
    <location>
        <begin position="1048"/>
        <end position="1140"/>
    </location>
</feature>
<evidence type="ECO:0000256" key="6">
    <source>
        <dbReference type="SAM" id="MobiDB-lite"/>
    </source>
</evidence>
<evidence type="ECO:0000256" key="4">
    <source>
        <dbReference type="ARBA" id="ARBA00022801"/>
    </source>
</evidence>
<dbReference type="InterPro" id="IPR013103">
    <property type="entry name" value="RVT_2"/>
</dbReference>
<dbReference type="PROSITE" id="PS50994">
    <property type="entry name" value="INTEGRASE"/>
    <property type="match status" value="1"/>
</dbReference>
<evidence type="ECO:0000313" key="9">
    <source>
        <dbReference type="Proteomes" id="UP000000763"/>
    </source>
</evidence>
<dbReference type="GO" id="GO:0003676">
    <property type="term" value="F:nucleic acid binding"/>
    <property type="evidence" value="ECO:0007669"/>
    <property type="project" value="InterPro"/>
</dbReference>
<dbReference type="InterPro" id="IPR025724">
    <property type="entry name" value="GAG-pre-integrase_dom"/>
</dbReference>
<dbReference type="InterPro" id="IPR039537">
    <property type="entry name" value="Retrotran_Ty1/copia-like"/>
</dbReference>
<feature type="compositionally biased region" description="Acidic residues" evidence="6">
    <location>
        <begin position="1479"/>
        <end position="1490"/>
    </location>
</feature>
<keyword evidence="2" id="KW-0479">Metal-binding</keyword>
<evidence type="ECO:0000259" key="7">
    <source>
        <dbReference type="PROSITE" id="PS50994"/>
    </source>
</evidence>
<feature type="compositionally biased region" description="Acidic residues" evidence="6">
    <location>
        <begin position="1526"/>
        <end position="1535"/>
    </location>
</feature>
<feature type="region of interest" description="Disordered" evidence="6">
    <location>
        <begin position="1406"/>
        <end position="1426"/>
    </location>
</feature>
<dbReference type="Pfam" id="PF07727">
    <property type="entry name" value="RVT_2"/>
    <property type="match status" value="1"/>
</dbReference>
<accession>Q7FA20</accession>
<gene>
    <name evidence="8" type="primary">OSJNBa0061A09.4</name>
</gene>
<dbReference type="GO" id="GO:0015074">
    <property type="term" value="P:DNA integration"/>
    <property type="evidence" value="ECO:0007669"/>
    <property type="project" value="InterPro"/>
</dbReference>
<sequence>MQHLRGKRNCSFMRKSDLMNSSANLLRREKNEALVRLYKQTKESHANLEVANAQLQERVDGLDKAYLSLEEKFETLKNSVSLPSKASCSKIAPSNEPCARCKDIDIEACATNSISLSALQKQNEKLMGLLHNGLLKCHMGSKALKEYLGYQRDNFNHEGLGYVPPPKGKVDKSVMIKRPQGLSNFVRAKSILPNDCASHCSFDASYVLRKNASGRVVAKYVGPRGKNISIKRVLWVPKALVTNMRGPKQEYVTGGRSWVIDSGCTNHMTGEESMFSSLDPNGTSQDNIVFGDDGKGNVMGLGKALPCEFSSSKAKHETCLVAKSNTGWLWHRRLAHVGMRNLHKLLKHNHILGLTNVQFEKDRVYSACQAGKQIGAHHPVKNVMTTTRPLELLHMDLFGPIAYLSIGGNKYGLVIVDDFLRFTWVFFLHDKSETQAIFKKFARRAQNEFDLKIKNIRSDNGKEFKNTCIESFLDEEGIKHEFSAPYSPQQNGVAERKNRTLIEMARTMLDEYKTSDRFWAEAANTACHAINRLYLHRLLKKTPYELLTGNKPNVSYFRVIGSKCYILNKKARSSKFAPKVDEGFLLGYGSNECAYRVFNKTSGIVEIARDVTFDETNGSQVEQVDSHVLGEEEDPSEAIKRLALGNVRPREPSLFLNTSGATYINPSRRSLYLKHGSRVEEALNDPDWVMAMQEELNNFTRNEVWTLVERPRQNVIGTKWIFRNKQDEAGVIIRNKARLVAQGFTQIEGLDFGETFAPVARLESIRILLAFATNLNFKLYQMDVKSAFLNGPINELVYVEQPPGFEDPKYPNHVYKLHKALYVLKQAPRAWYECLRNFLVKNGFEIGKADSTLFTKRHDNDIFVCQIYVDDIIFGSTNKSFSEEFSRMMTKRFEMSMMGELKFFLGLQIKQLKEGTFICQTKYLKDMLKKFGMENAKPIHTPMPSNGHLDLNEQGKDVDQKVYRSIIGSLLYLCASRPDIMLSVCMCARFQAAPKDVGLSDIKSDYPATIGQSDFKSDYPTWGQGQGDLTSPGCILMIKDQFKNQVYSRRGSMSSRGRSPSSKARHAIRRMSESRKDTIDAQAQASDQAAQVANVERGAPLPPRRSRVSGEGSSAPASKVRRGNPTDSSEPGQGSGSHAPSFEEEIQLEEDIAAQQAAQEEGPFFITAPSRDPNYHRRVIRWNRKWTELEKERKKDPYKFQQLSTDPRFWNLFQQDYYETVIAPKKGAILMQWVDWKYMEELHDPIIDEVIEACARQNLKEFMGLQYPWCKEIIAQFYAIVYFEPNKEKTIHWMTDGTIYLVTYAKFAAILGFPARSRTNRVKINAEKPMDTNSLHFLYQDVDYELGTIKGLLPFYAYLNKLLRKTLNPKEGDASNMIEIMSKKKFHKEVAHTGYHVRPIKAAAVPAGQTTRASSRAGPSATVTKPDSNSSLRFFKSIFNLCKTILAWQAKERRARKKDTRRIKNLLRNAHLPCSPDGSEVEDSGEDVIEDPFAAEASSSRADRGKAPMEEEEEEEEGDYAKESSEEGEDSNEDE</sequence>
<dbReference type="InterPro" id="IPR043502">
    <property type="entry name" value="DNA/RNA_pol_sf"/>
</dbReference>
<dbReference type="PANTHER" id="PTHR42648">
    <property type="entry name" value="TRANSPOSASE, PUTATIVE-RELATED"/>
    <property type="match status" value="1"/>
</dbReference>
<feature type="domain" description="Integrase catalytic" evidence="7">
    <location>
        <begin position="385"/>
        <end position="551"/>
    </location>
</feature>
<name>Q7FA20_ORYSJ</name>
<dbReference type="InterPro" id="IPR057670">
    <property type="entry name" value="SH3_retrovirus"/>
</dbReference>
<dbReference type="Pfam" id="PF13976">
    <property type="entry name" value="gag_pre-integrs"/>
    <property type="match status" value="1"/>
</dbReference>
<feature type="compositionally biased region" description="Low complexity" evidence="6">
    <location>
        <begin position="1048"/>
        <end position="1062"/>
    </location>
</feature>
<dbReference type="Gene3D" id="3.30.420.10">
    <property type="entry name" value="Ribonuclease H-like superfamily/Ribonuclease H"/>
    <property type="match status" value="1"/>
</dbReference>
<proteinExistence type="predicted"/>
<dbReference type="Pfam" id="PF25597">
    <property type="entry name" value="SH3_retrovirus"/>
    <property type="match status" value="1"/>
</dbReference>
<feature type="compositionally biased region" description="Low complexity" evidence="6">
    <location>
        <begin position="1081"/>
        <end position="1093"/>
    </location>
</feature>
<evidence type="ECO:0000256" key="5">
    <source>
        <dbReference type="SAM" id="Coils"/>
    </source>
</evidence>
<organism evidence="8 9">
    <name type="scientific">Oryza sativa subsp. japonica</name>
    <name type="common">Rice</name>
    <dbReference type="NCBI Taxonomy" id="39947"/>
    <lineage>
        <taxon>Eukaryota</taxon>
        <taxon>Viridiplantae</taxon>
        <taxon>Streptophyta</taxon>
        <taxon>Embryophyta</taxon>
        <taxon>Tracheophyta</taxon>
        <taxon>Spermatophyta</taxon>
        <taxon>Magnoliopsida</taxon>
        <taxon>Liliopsida</taxon>
        <taxon>Poales</taxon>
        <taxon>Poaceae</taxon>
        <taxon>BOP clade</taxon>
        <taxon>Oryzoideae</taxon>
        <taxon>Oryzeae</taxon>
        <taxon>Oryzinae</taxon>
        <taxon>Oryza</taxon>
        <taxon>Oryza sativa</taxon>
    </lineage>
</organism>
<reference evidence="9" key="2">
    <citation type="journal article" date="2008" name="Nucleic Acids Res.">
        <title>The rice annotation project database (RAP-DB): 2008 update.</title>
        <authorList>
            <consortium name="The rice annotation project (RAP)"/>
        </authorList>
    </citation>
    <scope>GENOME REANNOTATION</scope>
    <source>
        <strain evidence="9">cv. Nipponbare</strain>
    </source>
</reference>
<feature type="compositionally biased region" description="Basic and acidic residues" evidence="6">
    <location>
        <begin position="1070"/>
        <end position="1079"/>
    </location>
</feature>
<dbReference type="GO" id="GO:0046872">
    <property type="term" value="F:metal ion binding"/>
    <property type="evidence" value="ECO:0007669"/>
    <property type="project" value="UniProtKB-KW"/>
</dbReference>
<dbReference type="InterPro" id="IPR012337">
    <property type="entry name" value="RNaseH-like_sf"/>
</dbReference>